<dbReference type="EMBL" id="WEKV01000001">
    <property type="protein sequence ID" value="KAB7788016.1"/>
    <property type="molecule type" value="Genomic_DNA"/>
</dbReference>
<feature type="domain" description="Helicase C-terminal" evidence="2">
    <location>
        <begin position="234"/>
        <end position="382"/>
    </location>
</feature>
<dbReference type="SMART" id="SM00487">
    <property type="entry name" value="DEXDc"/>
    <property type="match status" value="1"/>
</dbReference>
<dbReference type="SUPFAM" id="SSF52540">
    <property type="entry name" value="P-loop containing nucleoside triphosphate hydrolases"/>
    <property type="match status" value="1"/>
</dbReference>
<name>A0A833JCH4_9HYPH</name>
<evidence type="ECO:0000259" key="1">
    <source>
        <dbReference type="PROSITE" id="PS51192"/>
    </source>
</evidence>
<protein>
    <submittedName>
        <fullName evidence="3">Putative ATP-dependent helicase</fullName>
    </submittedName>
</protein>
<accession>A0A833JCH4</accession>
<dbReference type="GO" id="GO:0004386">
    <property type="term" value="F:helicase activity"/>
    <property type="evidence" value="ECO:0007669"/>
    <property type="project" value="UniProtKB-KW"/>
</dbReference>
<evidence type="ECO:0000313" key="3">
    <source>
        <dbReference type="EMBL" id="KAB7788016.1"/>
    </source>
</evidence>
<dbReference type="Proteomes" id="UP000469949">
    <property type="component" value="Unassembled WGS sequence"/>
</dbReference>
<dbReference type="PANTHER" id="PTHR47396">
    <property type="entry name" value="TYPE I RESTRICTION ENZYME ECOKI R PROTEIN"/>
    <property type="match status" value="1"/>
</dbReference>
<comment type="caution">
    <text evidence="3">The sequence shown here is derived from an EMBL/GenBank/DDBJ whole genome shotgun (WGS) entry which is preliminary data.</text>
</comment>
<dbReference type="Pfam" id="PF04851">
    <property type="entry name" value="ResIII"/>
    <property type="match status" value="1"/>
</dbReference>
<dbReference type="InterPro" id="IPR014001">
    <property type="entry name" value="Helicase_ATP-bd"/>
</dbReference>
<dbReference type="Pfam" id="PF00271">
    <property type="entry name" value="Helicase_C"/>
    <property type="match status" value="1"/>
</dbReference>
<evidence type="ECO:0000259" key="2">
    <source>
        <dbReference type="PROSITE" id="PS51194"/>
    </source>
</evidence>
<dbReference type="SMART" id="SM00490">
    <property type="entry name" value="HELICc"/>
    <property type="match status" value="1"/>
</dbReference>
<evidence type="ECO:0000313" key="4">
    <source>
        <dbReference type="Proteomes" id="UP000469949"/>
    </source>
</evidence>
<dbReference type="InterPro" id="IPR006935">
    <property type="entry name" value="Helicase/UvrB_N"/>
</dbReference>
<dbReference type="GO" id="GO:0005524">
    <property type="term" value="F:ATP binding"/>
    <property type="evidence" value="ECO:0007669"/>
    <property type="project" value="InterPro"/>
</dbReference>
<keyword evidence="3" id="KW-0378">Hydrolase</keyword>
<dbReference type="GO" id="GO:0005829">
    <property type="term" value="C:cytosol"/>
    <property type="evidence" value="ECO:0007669"/>
    <property type="project" value="TreeGrafter"/>
</dbReference>
<dbReference type="RefSeq" id="WP_152275553.1">
    <property type="nucleotide sequence ID" value="NZ_WEKV01000001.1"/>
</dbReference>
<dbReference type="AlphaFoldDB" id="A0A833JCH4"/>
<dbReference type="PANTHER" id="PTHR47396:SF1">
    <property type="entry name" value="ATP-DEPENDENT HELICASE IRC3-RELATED"/>
    <property type="match status" value="1"/>
</dbReference>
<gene>
    <name evidence="3" type="ORF">F8B43_0021</name>
</gene>
<dbReference type="InterPro" id="IPR050742">
    <property type="entry name" value="Helicase_Restrict-Modif_Enz"/>
</dbReference>
<dbReference type="GO" id="GO:0016787">
    <property type="term" value="F:hydrolase activity"/>
    <property type="evidence" value="ECO:0007669"/>
    <property type="project" value="InterPro"/>
</dbReference>
<reference evidence="3 4" key="1">
    <citation type="submission" date="2019-10" db="EMBL/GenBank/DDBJ databases">
        <title>Draft Genome Sequence of the Caffeine Degrading Methylotroph Methylorubrum populi PINKEL.</title>
        <authorList>
            <person name="Dawson S.C."/>
            <person name="Zhang X."/>
            <person name="Wright M.E."/>
            <person name="Sharma G."/>
            <person name="Langner J.T."/>
            <person name="Ditty J.L."/>
            <person name="Subuyuj G.A."/>
        </authorList>
    </citation>
    <scope>NUCLEOTIDE SEQUENCE [LARGE SCALE GENOMIC DNA]</scope>
    <source>
        <strain evidence="3 4">Pinkel</strain>
    </source>
</reference>
<sequence length="534" mass="58193">MLSLRPYQRESLDALRDHWLNGGGNGLIVLPTGAGKALVIAAMIRELLEQWPTLRIAVVTHVRELVAQNFKELLGYWPGAPAGIYSAGLGRRDTRQRILFCSIQSVWNKLDRLGDFDLVIIDEAHLIPRSADTSYGRFLSGCRDRVPDMRVVGLTATPYRLDSGRLDEGEGRIFDGIVYEANVGDLIEAGYLSTLVSKATATGFDLSGVGKRGGDYIPGQLEAAVNHDDITQAAVAEMVAFGQDRRAWLAFCAGIKHADAVRDAIRAHGLTCESVSGETPVGERDRIISAFRAGRIRCLTSVGVLSTGFNVPHVDLIGLLRPTASTGLYVQQVGRALRKAPGKTDALILDYAGLVKAHGPIDAITARGKPKAAAKEGEQEVRAKECPACQSLNALNARTCVTCGHEWTRDEAPKHEAQADAESLILSSQAPPWLRVTGWDFKRHTKPGSPDSLCVSFHCGVSTHRLWVCLEHPGSARGRAERWWSDRGGGWAPQTVAEALDRTDELAMPAEIRVRKNGKYHEIVGYRDAMREAA</sequence>
<keyword evidence="3" id="KW-0347">Helicase</keyword>
<dbReference type="InterPro" id="IPR001650">
    <property type="entry name" value="Helicase_C-like"/>
</dbReference>
<dbReference type="PROSITE" id="PS51194">
    <property type="entry name" value="HELICASE_CTER"/>
    <property type="match status" value="1"/>
</dbReference>
<feature type="domain" description="Helicase ATP-binding" evidence="1">
    <location>
        <begin position="17"/>
        <end position="158"/>
    </location>
</feature>
<proteinExistence type="predicted"/>
<keyword evidence="3" id="KW-0067">ATP-binding</keyword>
<organism evidence="3 4">
    <name type="scientific">Methylorubrum populi</name>
    <dbReference type="NCBI Taxonomy" id="223967"/>
    <lineage>
        <taxon>Bacteria</taxon>
        <taxon>Pseudomonadati</taxon>
        <taxon>Pseudomonadota</taxon>
        <taxon>Alphaproteobacteria</taxon>
        <taxon>Hyphomicrobiales</taxon>
        <taxon>Methylobacteriaceae</taxon>
        <taxon>Methylorubrum</taxon>
    </lineage>
</organism>
<keyword evidence="3" id="KW-0547">Nucleotide-binding</keyword>
<dbReference type="Gene3D" id="3.40.50.300">
    <property type="entry name" value="P-loop containing nucleotide triphosphate hydrolases"/>
    <property type="match status" value="2"/>
</dbReference>
<dbReference type="GO" id="GO:0003677">
    <property type="term" value="F:DNA binding"/>
    <property type="evidence" value="ECO:0007669"/>
    <property type="project" value="InterPro"/>
</dbReference>
<dbReference type="InterPro" id="IPR027417">
    <property type="entry name" value="P-loop_NTPase"/>
</dbReference>
<dbReference type="PROSITE" id="PS51192">
    <property type="entry name" value="HELICASE_ATP_BIND_1"/>
    <property type="match status" value="1"/>
</dbReference>